<evidence type="ECO:0000256" key="2">
    <source>
        <dbReference type="ARBA" id="ARBA00017948"/>
    </source>
</evidence>
<comment type="subunit">
    <text evidence="3">The basal body constitutes a major portion of the flagellar organelle and consists of four rings (L,P,S, and M) mounted on a central rod. The rod consists of about 26 subunits of FlgG in the distal portion, and FlgB, FlgC and FlgF are thought to build up the proximal portion of the rod with about 6 subunits each.</text>
</comment>
<dbReference type="InterPro" id="IPR010930">
    <property type="entry name" value="Flg_bb/hook_C_dom"/>
</dbReference>
<evidence type="ECO:0000256" key="5">
    <source>
        <dbReference type="RuleBase" id="RU362116"/>
    </source>
</evidence>
<gene>
    <name evidence="9" type="ordered locus">Clocl_0316</name>
</gene>
<dbReference type="Proteomes" id="UP000005435">
    <property type="component" value="Chromosome"/>
</dbReference>
<dbReference type="Pfam" id="PF22692">
    <property type="entry name" value="LlgE_F_G_D1"/>
    <property type="match status" value="1"/>
</dbReference>
<dbReference type="SUPFAM" id="SSF117143">
    <property type="entry name" value="Flagellar hook protein flgE"/>
    <property type="match status" value="1"/>
</dbReference>
<dbReference type="GO" id="GO:0071978">
    <property type="term" value="P:bacterial-type flagellum-dependent swarming motility"/>
    <property type="evidence" value="ECO:0007669"/>
    <property type="project" value="TreeGrafter"/>
</dbReference>
<dbReference type="KEGG" id="ccl:Clocl_0316"/>
<feature type="domain" description="Flagellar basal body rod protein N-terminal" evidence="6">
    <location>
        <begin position="7"/>
        <end position="35"/>
    </location>
</feature>
<keyword evidence="5" id="KW-0975">Bacterial flagellum</keyword>
<evidence type="ECO:0000313" key="9">
    <source>
        <dbReference type="EMBL" id="AEV67057.1"/>
    </source>
</evidence>
<reference evidence="9 10" key="2">
    <citation type="journal article" date="2012" name="Stand. Genomic Sci.">
        <title>Complete Genome Sequence of Clostridium clariflavum DSM 19732.</title>
        <authorList>
            <person name="Izquierdo J.A."/>
            <person name="Goodwin L."/>
            <person name="Davenport K.W."/>
            <person name="Teshima H."/>
            <person name="Bruce D."/>
            <person name="Detter C."/>
            <person name="Tapia R."/>
            <person name="Han S."/>
            <person name="Land M."/>
            <person name="Hauser L."/>
            <person name="Jeffries C.D."/>
            <person name="Han J."/>
            <person name="Pitluck S."/>
            <person name="Nolan M."/>
            <person name="Chen A."/>
            <person name="Huntemann M."/>
            <person name="Mavromatis K."/>
            <person name="Mikhailova N."/>
            <person name="Liolios K."/>
            <person name="Woyke T."/>
            <person name="Lynd L.R."/>
        </authorList>
    </citation>
    <scope>NUCLEOTIDE SEQUENCE [LARGE SCALE GENOMIC DNA]</scope>
    <source>
        <strain evidence="10">DSM 19732 / NBRC 101661 / EBR45</strain>
    </source>
</reference>
<dbReference type="InterPro" id="IPR001444">
    <property type="entry name" value="Flag_bb_rod_N"/>
</dbReference>
<evidence type="ECO:0000259" key="8">
    <source>
        <dbReference type="Pfam" id="PF22692"/>
    </source>
</evidence>
<proteinExistence type="inferred from homology"/>
<dbReference type="InterPro" id="IPR019776">
    <property type="entry name" value="Flagellar_basal_body_rod_CS"/>
</dbReference>
<dbReference type="InterPro" id="IPR012834">
    <property type="entry name" value="FlgG_G_neg"/>
</dbReference>
<dbReference type="OrthoDB" id="9804559at2"/>
<evidence type="ECO:0000256" key="3">
    <source>
        <dbReference type="ARBA" id="ARBA00025933"/>
    </source>
</evidence>
<accession>G8M1X4</accession>
<dbReference type="STRING" id="720554.Clocl_0316"/>
<dbReference type="RefSeq" id="WP_014253689.1">
    <property type="nucleotide sequence ID" value="NC_016627.1"/>
</dbReference>
<name>G8M1X4_ACECE</name>
<dbReference type="PANTHER" id="PTHR30435:SF19">
    <property type="entry name" value="FLAGELLAR BASAL-BODY ROD PROTEIN FLGG"/>
    <property type="match status" value="1"/>
</dbReference>
<dbReference type="NCBIfam" id="TIGR03506">
    <property type="entry name" value="FlgEFG_subfam"/>
    <property type="match status" value="2"/>
</dbReference>
<dbReference type="PANTHER" id="PTHR30435">
    <property type="entry name" value="FLAGELLAR PROTEIN"/>
    <property type="match status" value="1"/>
</dbReference>
<evidence type="ECO:0000259" key="6">
    <source>
        <dbReference type="Pfam" id="PF00460"/>
    </source>
</evidence>
<reference evidence="10" key="1">
    <citation type="submission" date="2011-12" db="EMBL/GenBank/DDBJ databases">
        <title>Complete sequence of Clostridium clariflavum DSM 19732.</title>
        <authorList>
            <consortium name="US DOE Joint Genome Institute"/>
            <person name="Lucas S."/>
            <person name="Han J."/>
            <person name="Lapidus A."/>
            <person name="Cheng J.-F."/>
            <person name="Goodwin L."/>
            <person name="Pitluck S."/>
            <person name="Peters L."/>
            <person name="Teshima H."/>
            <person name="Detter J.C."/>
            <person name="Han C."/>
            <person name="Tapia R."/>
            <person name="Land M."/>
            <person name="Hauser L."/>
            <person name="Kyrpides N."/>
            <person name="Ivanova N."/>
            <person name="Pagani I."/>
            <person name="Kitzmiller T."/>
            <person name="Lynd L."/>
            <person name="Izquierdo J."/>
            <person name="Woyke T."/>
        </authorList>
    </citation>
    <scope>NUCLEOTIDE SEQUENCE [LARGE SCALE GENOMIC DNA]</scope>
    <source>
        <strain evidence="10">DSM 19732 / NBRC 101661 / EBR45</strain>
    </source>
</reference>
<keyword evidence="9" id="KW-0969">Cilium</keyword>
<dbReference type="PROSITE" id="PS00588">
    <property type="entry name" value="FLAGELLA_BB_ROD"/>
    <property type="match status" value="1"/>
</dbReference>
<dbReference type="Pfam" id="PF00460">
    <property type="entry name" value="Flg_bb_rod"/>
    <property type="match status" value="1"/>
</dbReference>
<dbReference type="GO" id="GO:0009426">
    <property type="term" value="C:bacterial-type flagellum basal body, distal rod"/>
    <property type="evidence" value="ECO:0007669"/>
    <property type="project" value="UniProtKB-UniRule"/>
</dbReference>
<dbReference type="InterPro" id="IPR053967">
    <property type="entry name" value="LlgE_F_G-like_D1"/>
</dbReference>
<evidence type="ECO:0000259" key="7">
    <source>
        <dbReference type="Pfam" id="PF06429"/>
    </source>
</evidence>
<evidence type="ECO:0000313" key="10">
    <source>
        <dbReference type="Proteomes" id="UP000005435"/>
    </source>
</evidence>
<keyword evidence="9" id="KW-0966">Cell projection</keyword>
<dbReference type="InterPro" id="IPR037925">
    <property type="entry name" value="FlgE/F/G-like"/>
</dbReference>
<keyword evidence="10" id="KW-1185">Reference proteome</keyword>
<comment type="subcellular location">
    <subcellularLocation>
        <location evidence="5">Bacterial flagellum basal body</location>
    </subcellularLocation>
</comment>
<organism evidence="9 10">
    <name type="scientific">Acetivibrio clariflavus (strain DSM 19732 / NBRC 101661 / EBR45)</name>
    <name type="common">Clostridium clariflavum</name>
    <dbReference type="NCBI Taxonomy" id="720554"/>
    <lineage>
        <taxon>Bacteria</taxon>
        <taxon>Bacillati</taxon>
        <taxon>Bacillota</taxon>
        <taxon>Clostridia</taxon>
        <taxon>Eubacteriales</taxon>
        <taxon>Oscillospiraceae</taxon>
        <taxon>Acetivibrio</taxon>
    </lineage>
</organism>
<dbReference type="InterPro" id="IPR020013">
    <property type="entry name" value="Flagellar_FlgE/F/G"/>
</dbReference>
<protein>
    <recommendedName>
        <fullName evidence="2 4">Flagellar basal-body rod protein FlgG</fullName>
    </recommendedName>
</protein>
<dbReference type="EMBL" id="CP003065">
    <property type="protein sequence ID" value="AEV67057.1"/>
    <property type="molecule type" value="Genomic_DNA"/>
</dbReference>
<evidence type="ECO:0000256" key="1">
    <source>
        <dbReference type="ARBA" id="ARBA00009677"/>
    </source>
</evidence>
<dbReference type="NCBIfam" id="TIGR02488">
    <property type="entry name" value="flgG_G_neg"/>
    <property type="match status" value="1"/>
</dbReference>
<sequence precursor="true">MMRALWTAGSGMKAQQFSVDVISNNLSNVNTTAYKKERAEFKDMLYETLNRATILEGEGRPVNLQVGHGASVVATVKNFETGSFEKTDNPLDFAIDGDGFFVVLGPRGDLAYTRDGSFKLSVTEDGNMLTTSDGYPVLDGEGSEIYLDFDLSKLIVSDSGELSYTDENGEVVSLGQRIGIVKFANRQGLESIGNNLYMSTAASGEAIPDEEMGRLSTVKQYFIEASNVQVVEEMVKLIIAQRAYEINSKAVQTADDMLGIANNLKR</sequence>
<feature type="domain" description="Flagellar basal-body/hook protein C-terminal" evidence="7">
    <location>
        <begin position="220"/>
        <end position="264"/>
    </location>
</feature>
<feature type="domain" description="Flagellar hook protein FlgE/F/G-like D1" evidence="8">
    <location>
        <begin position="94"/>
        <end position="163"/>
    </location>
</feature>
<evidence type="ECO:0000256" key="4">
    <source>
        <dbReference type="NCBIfam" id="TIGR02488"/>
    </source>
</evidence>
<dbReference type="AlphaFoldDB" id="G8M1X4"/>
<dbReference type="HOGENOM" id="CLU_013687_0_1_9"/>
<dbReference type="eggNOG" id="COG4786">
    <property type="taxonomic scope" value="Bacteria"/>
</dbReference>
<comment type="similarity">
    <text evidence="1 5">Belongs to the flagella basal body rod proteins family.</text>
</comment>
<dbReference type="Pfam" id="PF06429">
    <property type="entry name" value="Flg_bbr_C"/>
    <property type="match status" value="1"/>
</dbReference>
<keyword evidence="9" id="KW-0282">Flagellum</keyword>